<organism evidence="1 2">
    <name type="scientific">Botryobasidium botryosum (strain FD-172 SS1)</name>
    <dbReference type="NCBI Taxonomy" id="930990"/>
    <lineage>
        <taxon>Eukaryota</taxon>
        <taxon>Fungi</taxon>
        <taxon>Dikarya</taxon>
        <taxon>Basidiomycota</taxon>
        <taxon>Agaricomycotina</taxon>
        <taxon>Agaricomycetes</taxon>
        <taxon>Cantharellales</taxon>
        <taxon>Botryobasidiaceae</taxon>
        <taxon>Botryobasidium</taxon>
    </lineage>
</organism>
<dbReference type="Proteomes" id="UP000027195">
    <property type="component" value="Unassembled WGS sequence"/>
</dbReference>
<reference evidence="2" key="1">
    <citation type="journal article" date="2014" name="Proc. Natl. Acad. Sci. U.S.A.">
        <title>Extensive sampling of basidiomycete genomes demonstrates inadequacy of the white-rot/brown-rot paradigm for wood decay fungi.</title>
        <authorList>
            <person name="Riley R."/>
            <person name="Salamov A.A."/>
            <person name="Brown D.W."/>
            <person name="Nagy L.G."/>
            <person name="Floudas D."/>
            <person name="Held B.W."/>
            <person name="Levasseur A."/>
            <person name="Lombard V."/>
            <person name="Morin E."/>
            <person name="Otillar R."/>
            <person name="Lindquist E.A."/>
            <person name="Sun H."/>
            <person name="LaButti K.M."/>
            <person name="Schmutz J."/>
            <person name="Jabbour D."/>
            <person name="Luo H."/>
            <person name="Baker S.E."/>
            <person name="Pisabarro A.G."/>
            <person name="Walton J.D."/>
            <person name="Blanchette R.A."/>
            <person name="Henrissat B."/>
            <person name="Martin F."/>
            <person name="Cullen D."/>
            <person name="Hibbett D.S."/>
            <person name="Grigoriev I.V."/>
        </authorList>
    </citation>
    <scope>NUCLEOTIDE SEQUENCE [LARGE SCALE GENOMIC DNA]</scope>
    <source>
        <strain evidence="2">FD-172 SS1</strain>
    </source>
</reference>
<accession>A0A067MRD7</accession>
<dbReference type="AlphaFoldDB" id="A0A067MRD7"/>
<dbReference type="EMBL" id="KL198039">
    <property type="protein sequence ID" value="KDQ14161.1"/>
    <property type="molecule type" value="Genomic_DNA"/>
</dbReference>
<sequence length="843" mass="92396">MEVVRENKNSTRVSIGLEGRDRERELTALEAPPMASEGNALGSSRSVGICGPLRGRDAAGLDPKLLRDASRHMVVKNRKGAQAWLEANERRLVLPIGRVDARNNTRGLLALVACSGSRDFIPTVYLPAKQQGARIGDPVLYHSAHCAFPSSFGGLTTLEYPAPSLVRTSAILLCNQRQSPPKSRPCLASGRNPSAHLTSLLPLAQSTHPTCLYAAISPSLNQAKLSIRSDHICDKLAKSRLMMAQLTTSRAHAYPVPWEVLTEIFIACVEGNDTNPVVLSSVCKAWRSRARALSRLWFRLSVNLSAGHEALRKAQFWLHQWAPTKGRRRFPLLEVKIYRSSREILSHSKNTRYINSLASLICNHNRYWGQLAISLSPHDAHTFFQACSDVATPSLNCVSITLLPTSNALHIPILLGVGESMMSTTTLSLSNNSIRFKPNFSAAITDLDFTFGPEYTSDHLRYHLHGCSNLAVLRLAAAPGGASDPPKTVAPVLPHHFPAIVALPSVHTLTISSLQSLRGIHSCLSFPSIQSFSALKFEWEKSNVIALIEMFGRASGSLKEIAVTGKRSHLPPHDEPALPLFLPHVTCLRGANPGFLQLIRCLRLPGLQVLQLSDILPETATQALAHSPAVKDVDFSAITRVHTYVPIQIFQHDVVTTLRLSSSCLGWALGCRFPSLRSLSLWSEQSRSHPKVGETLAWIAAYSPLLLTVRLESMDVSGEMFVRCMQMMMDCVQTVEFVGCSYVNCAVRRMEDPDVLPSLTRLLIRDCKLVTPRAVIDSLRIRRTGTGPETETETETETASAAPDFELGGEVVFSKGCIVSPEEKLALEADMDGLEGVLVFIRA</sequence>
<evidence type="ECO:0008006" key="3">
    <source>
        <dbReference type="Google" id="ProtNLM"/>
    </source>
</evidence>
<proteinExistence type="predicted"/>
<dbReference type="SUPFAM" id="SSF52058">
    <property type="entry name" value="L domain-like"/>
    <property type="match status" value="1"/>
</dbReference>
<dbReference type="HOGENOM" id="CLU_337696_0_0_1"/>
<dbReference type="InterPro" id="IPR032675">
    <property type="entry name" value="LRR_dom_sf"/>
</dbReference>
<dbReference type="Gene3D" id="3.80.10.10">
    <property type="entry name" value="Ribonuclease Inhibitor"/>
    <property type="match status" value="1"/>
</dbReference>
<gene>
    <name evidence="1" type="ORF">BOTBODRAFT_145792</name>
</gene>
<protein>
    <recommendedName>
        <fullName evidence="3">F-box domain-containing protein</fullName>
    </recommendedName>
</protein>
<evidence type="ECO:0000313" key="2">
    <source>
        <dbReference type="Proteomes" id="UP000027195"/>
    </source>
</evidence>
<dbReference type="InParanoid" id="A0A067MRD7"/>
<name>A0A067MRD7_BOTB1</name>
<keyword evidence="2" id="KW-1185">Reference proteome</keyword>
<evidence type="ECO:0000313" key="1">
    <source>
        <dbReference type="EMBL" id="KDQ14161.1"/>
    </source>
</evidence>